<keyword evidence="1" id="KW-1133">Transmembrane helix</keyword>
<dbReference type="Proteomes" id="UP001209540">
    <property type="component" value="Unassembled WGS sequence"/>
</dbReference>
<evidence type="ECO:0000256" key="1">
    <source>
        <dbReference type="SAM" id="Phobius"/>
    </source>
</evidence>
<reference evidence="2" key="2">
    <citation type="submission" date="2023-02" db="EMBL/GenBank/DDBJ databases">
        <authorList>
            <consortium name="DOE Joint Genome Institute"/>
            <person name="Mondo S.J."/>
            <person name="Chang Y."/>
            <person name="Wang Y."/>
            <person name="Ahrendt S."/>
            <person name="Andreopoulos W."/>
            <person name="Barry K."/>
            <person name="Beard J."/>
            <person name="Benny G.L."/>
            <person name="Blankenship S."/>
            <person name="Bonito G."/>
            <person name="Cuomo C."/>
            <person name="Desiro A."/>
            <person name="Gervers K.A."/>
            <person name="Hundley H."/>
            <person name="Kuo A."/>
            <person name="LaButti K."/>
            <person name="Lang B.F."/>
            <person name="Lipzen A."/>
            <person name="O'Donnell K."/>
            <person name="Pangilinan J."/>
            <person name="Reynolds N."/>
            <person name="Sandor L."/>
            <person name="Smith M.W."/>
            <person name="Tsang A."/>
            <person name="Grigoriev I.V."/>
            <person name="Stajich J.E."/>
            <person name="Spatafora J.W."/>
        </authorList>
    </citation>
    <scope>NUCLEOTIDE SEQUENCE</scope>
    <source>
        <strain evidence="2">RSA 2281</strain>
    </source>
</reference>
<gene>
    <name evidence="2" type="ORF">BDA99DRAFT_275232</name>
</gene>
<protein>
    <submittedName>
        <fullName evidence="2">Uncharacterized protein</fullName>
    </submittedName>
</protein>
<feature type="transmembrane region" description="Helical" evidence="1">
    <location>
        <begin position="33"/>
        <end position="57"/>
    </location>
</feature>
<dbReference type="AlphaFoldDB" id="A0AAD5KI68"/>
<reference evidence="2" key="1">
    <citation type="journal article" date="2022" name="IScience">
        <title>Evolution of zygomycete secretomes and the origins of terrestrial fungal ecologies.</title>
        <authorList>
            <person name="Chang Y."/>
            <person name="Wang Y."/>
            <person name="Mondo S."/>
            <person name="Ahrendt S."/>
            <person name="Andreopoulos W."/>
            <person name="Barry K."/>
            <person name="Beard J."/>
            <person name="Benny G.L."/>
            <person name="Blankenship S."/>
            <person name="Bonito G."/>
            <person name="Cuomo C."/>
            <person name="Desiro A."/>
            <person name="Gervers K.A."/>
            <person name="Hundley H."/>
            <person name="Kuo A."/>
            <person name="LaButti K."/>
            <person name="Lang B.F."/>
            <person name="Lipzen A."/>
            <person name="O'Donnell K."/>
            <person name="Pangilinan J."/>
            <person name="Reynolds N."/>
            <person name="Sandor L."/>
            <person name="Smith M.E."/>
            <person name="Tsang A."/>
            <person name="Grigoriev I.V."/>
            <person name="Stajich J.E."/>
            <person name="Spatafora J.W."/>
        </authorList>
    </citation>
    <scope>NUCLEOTIDE SEQUENCE</scope>
    <source>
        <strain evidence="2">RSA 2281</strain>
    </source>
</reference>
<evidence type="ECO:0000313" key="2">
    <source>
        <dbReference type="EMBL" id="KAI9272758.1"/>
    </source>
</evidence>
<keyword evidence="3" id="KW-1185">Reference proteome</keyword>
<proteinExistence type="predicted"/>
<keyword evidence="1" id="KW-0472">Membrane</keyword>
<organism evidence="2 3">
    <name type="scientific">Phascolomyces articulosus</name>
    <dbReference type="NCBI Taxonomy" id="60185"/>
    <lineage>
        <taxon>Eukaryota</taxon>
        <taxon>Fungi</taxon>
        <taxon>Fungi incertae sedis</taxon>
        <taxon>Mucoromycota</taxon>
        <taxon>Mucoromycotina</taxon>
        <taxon>Mucoromycetes</taxon>
        <taxon>Mucorales</taxon>
        <taxon>Lichtheimiaceae</taxon>
        <taxon>Phascolomyces</taxon>
    </lineage>
</organism>
<feature type="transmembrane region" description="Helical" evidence="1">
    <location>
        <begin position="78"/>
        <end position="104"/>
    </location>
</feature>
<dbReference type="EMBL" id="JAIXMP010000005">
    <property type="protein sequence ID" value="KAI9272758.1"/>
    <property type="molecule type" value="Genomic_DNA"/>
</dbReference>
<sequence length="176" mass="21222">MMYFVAMGDSVSKKKKGYLWALKGRKRRRSLLLIYWVYWGRRGFFLLRSLWCVCVCIRNGIRKKKENDLSFGSNPWNGIYLFFLLLFLLYRGFFFLACDCIYMYTYGVQKNGSCFVTYIQTYIYISIYIRTKKQADLTCLPSLQHCQVPWVSLQVVHNPWQQQQQQQRVEYTEMRL</sequence>
<comment type="caution">
    <text evidence="2">The sequence shown here is derived from an EMBL/GenBank/DDBJ whole genome shotgun (WGS) entry which is preliminary data.</text>
</comment>
<keyword evidence="1" id="KW-0812">Transmembrane</keyword>
<name>A0AAD5KI68_9FUNG</name>
<accession>A0AAD5KI68</accession>
<evidence type="ECO:0000313" key="3">
    <source>
        <dbReference type="Proteomes" id="UP001209540"/>
    </source>
</evidence>